<reference evidence="1 2" key="1">
    <citation type="journal article" date="2013" name="Genome Biol. Evol.">
        <title>Genomes of Stigonematalean cyanobacteria (subsection V) and the evolution of oxygenic photosynthesis from prokaryotes to plastids.</title>
        <authorList>
            <person name="Dagan T."/>
            <person name="Roettger M."/>
            <person name="Stucken K."/>
            <person name="Landan G."/>
            <person name="Koch R."/>
            <person name="Major P."/>
            <person name="Gould S.B."/>
            <person name="Goremykin V.V."/>
            <person name="Rippka R."/>
            <person name="Tandeau de Marsac N."/>
            <person name="Gugger M."/>
            <person name="Lockhart P.J."/>
            <person name="Allen J.F."/>
            <person name="Brune I."/>
            <person name="Maus I."/>
            <person name="Puhler A."/>
            <person name="Martin W.F."/>
        </authorList>
    </citation>
    <scope>NUCLEOTIDE SEQUENCE [LARGE SCALE GENOMIC DNA]</scope>
    <source>
        <strain evidence="1 2">PCC 7110</strain>
    </source>
</reference>
<sequence length="119" mass="14239">MTWMILFHDEFEAWFDQQDPSLQEEIAAVLDVLEERGPTLGRPYVDTIKESSFNNMKELRVQFRGCPWRILFAFDPERKAILLVGGNKQGNKRWYEENIPIADQRFKDHLEQLQQRKQQ</sequence>
<gene>
    <name evidence="1" type="ORF">WA1_27895</name>
</gene>
<dbReference type="InterPro" id="IPR009241">
    <property type="entry name" value="HigB-like"/>
</dbReference>
<dbReference type="STRING" id="128403.WA1_27895"/>
<keyword evidence="2" id="KW-1185">Reference proteome</keyword>
<dbReference type="AlphaFoldDB" id="A0A139X6N6"/>
<name>A0A139X6N6_9CYAN</name>
<evidence type="ECO:0000313" key="2">
    <source>
        <dbReference type="Proteomes" id="UP000076925"/>
    </source>
</evidence>
<accession>A0A139X6N6</accession>
<dbReference type="SUPFAM" id="SSF143011">
    <property type="entry name" value="RelE-like"/>
    <property type="match status" value="1"/>
</dbReference>
<dbReference type="InterPro" id="IPR035093">
    <property type="entry name" value="RelE/ParE_toxin_dom_sf"/>
</dbReference>
<protein>
    <submittedName>
        <fullName evidence="1">Addiction module toxin RelE</fullName>
    </submittedName>
</protein>
<dbReference type="Proteomes" id="UP000076925">
    <property type="component" value="Unassembled WGS sequence"/>
</dbReference>
<dbReference type="Pfam" id="PF05973">
    <property type="entry name" value="Gp49"/>
    <property type="match status" value="1"/>
</dbReference>
<comment type="caution">
    <text evidence="1">The sequence shown here is derived from an EMBL/GenBank/DDBJ whole genome shotgun (WGS) entry which is preliminary data.</text>
</comment>
<dbReference type="EMBL" id="ANNX02000030">
    <property type="protein sequence ID" value="KYC40368.1"/>
    <property type="molecule type" value="Genomic_DNA"/>
</dbReference>
<proteinExistence type="predicted"/>
<organism evidence="1 2">
    <name type="scientific">Scytonema hofmannii PCC 7110</name>
    <dbReference type="NCBI Taxonomy" id="128403"/>
    <lineage>
        <taxon>Bacteria</taxon>
        <taxon>Bacillati</taxon>
        <taxon>Cyanobacteriota</taxon>
        <taxon>Cyanophyceae</taxon>
        <taxon>Nostocales</taxon>
        <taxon>Scytonemataceae</taxon>
        <taxon>Scytonema</taxon>
    </lineage>
</organism>
<dbReference type="Gene3D" id="3.30.2310.20">
    <property type="entry name" value="RelE-like"/>
    <property type="match status" value="1"/>
</dbReference>
<dbReference type="OrthoDB" id="330810at2"/>
<evidence type="ECO:0000313" key="1">
    <source>
        <dbReference type="EMBL" id="KYC40368.1"/>
    </source>
</evidence>